<gene>
    <name evidence="6" type="ORF">C4F51_00035</name>
</gene>
<dbReference type="Pfam" id="PF05726">
    <property type="entry name" value="Pirin_C"/>
    <property type="match status" value="1"/>
</dbReference>
<feature type="binding site" evidence="2">
    <location>
        <position position="74"/>
    </location>
    <ligand>
        <name>Fe cation</name>
        <dbReference type="ChEBI" id="CHEBI:24875"/>
    </ligand>
</feature>
<dbReference type="InterPro" id="IPR014710">
    <property type="entry name" value="RmlC-like_jellyroll"/>
</dbReference>
<comment type="similarity">
    <text evidence="1 3">Belongs to the pirin family.</text>
</comment>
<sequence length="304" mass="34168">MSWMPDQEPECHEQKQASIARIIVPRARDLGDFTVRRVLPSGRQQMVGPFIFFDHMGPATFGVSEGMDVRPHPHIGLATVTYLFKGSILHRDSLGSEQLIAPGAINWMLAGKGIVHSERTPYAMRGQTEEVEGLQLWVALPTHLEETEPAFTHYDARAIPEKRDAGIYSRVLAGQYAGLTSPVQTQSPLFYVEVRLDDAAHTVIEANYTERAIYIVSGKLVIDEQQYDAAQMLVLAPGEEIPVTAMSNSHFVVLGGEPLDGPRHVWWNFVSSRLERIEEAKDDWREKRFPCVPGETEWIPLPEK</sequence>
<comment type="caution">
    <text evidence="6">The sequence shown here is derived from an EMBL/GenBank/DDBJ whole genome shotgun (WGS) entry which is preliminary data.</text>
</comment>
<protein>
    <submittedName>
        <fullName evidence="6">Pirin family protein</fullName>
    </submittedName>
</protein>
<keyword evidence="2" id="KW-0408">Iron</keyword>
<organism evidence="6 7">
    <name type="scientific">Cellvibrio polysaccharolyticus</name>
    <dbReference type="NCBI Taxonomy" id="2082724"/>
    <lineage>
        <taxon>Bacteria</taxon>
        <taxon>Pseudomonadati</taxon>
        <taxon>Pseudomonadota</taxon>
        <taxon>Gammaproteobacteria</taxon>
        <taxon>Cellvibrionales</taxon>
        <taxon>Cellvibrionaceae</taxon>
        <taxon>Cellvibrio</taxon>
    </lineage>
</organism>
<proteinExistence type="inferred from homology"/>
<feature type="binding site" evidence="2">
    <location>
        <position position="72"/>
    </location>
    <ligand>
        <name>Fe cation</name>
        <dbReference type="ChEBI" id="CHEBI:24875"/>
    </ligand>
</feature>
<evidence type="ECO:0000256" key="1">
    <source>
        <dbReference type="ARBA" id="ARBA00008416"/>
    </source>
</evidence>
<comment type="cofactor">
    <cofactor evidence="2">
        <name>Fe cation</name>
        <dbReference type="ChEBI" id="CHEBI:24875"/>
    </cofactor>
    <text evidence="2">Binds 1 Fe cation per subunit.</text>
</comment>
<feature type="domain" description="Pirin C-terminal" evidence="5">
    <location>
        <begin position="191"/>
        <end position="289"/>
    </location>
</feature>
<dbReference type="InterPro" id="IPR008778">
    <property type="entry name" value="Pirin_C_dom"/>
</dbReference>
<feature type="domain" description="Pirin N-terminal" evidence="4">
    <location>
        <begin position="33"/>
        <end position="138"/>
    </location>
</feature>
<dbReference type="GO" id="GO:0046872">
    <property type="term" value="F:metal ion binding"/>
    <property type="evidence" value="ECO:0007669"/>
    <property type="project" value="UniProtKB-KW"/>
</dbReference>
<feature type="binding site" evidence="2">
    <location>
        <position position="116"/>
    </location>
    <ligand>
        <name>Fe cation</name>
        <dbReference type="ChEBI" id="CHEBI:24875"/>
    </ligand>
</feature>
<evidence type="ECO:0000256" key="2">
    <source>
        <dbReference type="PIRSR" id="PIRSR006232-1"/>
    </source>
</evidence>
<dbReference type="CDD" id="cd02247">
    <property type="entry name" value="cupin_pirin_C"/>
    <property type="match status" value="1"/>
</dbReference>
<dbReference type="CDD" id="cd02909">
    <property type="entry name" value="cupin_pirin_N"/>
    <property type="match status" value="1"/>
</dbReference>
<evidence type="ECO:0000259" key="4">
    <source>
        <dbReference type="Pfam" id="PF02678"/>
    </source>
</evidence>
<evidence type="ECO:0000313" key="7">
    <source>
        <dbReference type="Proteomes" id="UP000652567"/>
    </source>
</evidence>
<dbReference type="InterPro" id="IPR003829">
    <property type="entry name" value="Pirin_N_dom"/>
</dbReference>
<dbReference type="InterPro" id="IPR012093">
    <property type="entry name" value="Pirin"/>
</dbReference>
<evidence type="ECO:0000256" key="3">
    <source>
        <dbReference type="RuleBase" id="RU003457"/>
    </source>
</evidence>
<dbReference type="PIRSF" id="PIRSF006232">
    <property type="entry name" value="Pirin"/>
    <property type="match status" value="1"/>
</dbReference>
<dbReference type="PANTHER" id="PTHR13903:SF8">
    <property type="entry name" value="PIRIN"/>
    <property type="match status" value="1"/>
</dbReference>
<accession>A0A928YS26</accession>
<keyword evidence="2" id="KW-0479">Metal-binding</keyword>
<name>A0A928YS26_9GAMM</name>
<dbReference type="PANTHER" id="PTHR13903">
    <property type="entry name" value="PIRIN-RELATED"/>
    <property type="match status" value="1"/>
</dbReference>
<keyword evidence="7" id="KW-1185">Reference proteome</keyword>
<dbReference type="AlphaFoldDB" id="A0A928YS26"/>
<dbReference type="SUPFAM" id="SSF51182">
    <property type="entry name" value="RmlC-like cupins"/>
    <property type="match status" value="1"/>
</dbReference>
<reference evidence="6" key="1">
    <citation type="submission" date="2018-07" db="EMBL/GenBank/DDBJ databases">
        <title>Genome assembly of strain Ka43.</title>
        <authorList>
            <person name="Kukolya J."/>
            <person name="Nagy I."/>
            <person name="Horvath B."/>
            <person name="Toth A."/>
        </authorList>
    </citation>
    <scope>NUCLEOTIDE SEQUENCE</scope>
    <source>
        <strain evidence="6">KB43</strain>
    </source>
</reference>
<dbReference type="Proteomes" id="UP000652567">
    <property type="component" value="Unassembled WGS sequence"/>
</dbReference>
<evidence type="ECO:0000313" key="6">
    <source>
        <dbReference type="EMBL" id="MBE8715574.1"/>
    </source>
</evidence>
<dbReference type="EMBL" id="PRDL01000001">
    <property type="protein sequence ID" value="MBE8715574.1"/>
    <property type="molecule type" value="Genomic_DNA"/>
</dbReference>
<dbReference type="Gene3D" id="2.60.120.10">
    <property type="entry name" value="Jelly Rolls"/>
    <property type="match status" value="2"/>
</dbReference>
<evidence type="ECO:0000259" key="5">
    <source>
        <dbReference type="Pfam" id="PF05726"/>
    </source>
</evidence>
<dbReference type="RefSeq" id="WP_193906009.1">
    <property type="nucleotide sequence ID" value="NZ_PRDL01000001.1"/>
</dbReference>
<feature type="binding site" evidence="2">
    <location>
        <position position="118"/>
    </location>
    <ligand>
        <name>Fe cation</name>
        <dbReference type="ChEBI" id="CHEBI:24875"/>
    </ligand>
</feature>
<dbReference type="InterPro" id="IPR011051">
    <property type="entry name" value="RmlC_Cupin_sf"/>
</dbReference>
<dbReference type="Pfam" id="PF02678">
    <property type="entry name" value="Pirin"/>
    <property type="match status" value="1"/>
</dbReference>